<dbReference type="Proteomes" id="UP000703269">
    <property type="component" value="Unassembled WGS sequence"/>
</dbReference>
<name>A0A9P3GP51_9APHY</name>
<comment type="caution">
    <text evidence="3">The sequence shown here is derived from an EMBL/GenBank/DDBJ whole genome shotgun (WGS) entry which is preliminary data.</text>
</comment>
<feature type="compositionally biased region" description="Basic and acidic residues" evidence="1">
    <location>
        <begin position="97"/>
        <end position="106"/>
    </location>
</feature>
<evidence type="ECO:0000259" key="2">
    <source>
        <dbReference type="Pfam" id="PF18803"/>
    </source>
</evidence>
<evidence type="ECO:0000256" key="1">
    <source>
        <dbReference type="SAM" id="MobiDB-lite"/>
    </source>
</evidence>
<dbReference type="Pfam" id="PF18758">
    <property type="entry name" value="KDZ"/>
    <property type="match status" value="1"/>
</dbReference>
<accession>A0A9P3GP51</accession>
<dbReference type="AlphaFoldDB" id="A0A9P3GP51"/>
<dbReference type="EMBL" id="BPQB01000066">
    <property type="protein sequence ID" value="GJE96990.1"/>
    <property type="molecule type" value="Genomic_DNA"/>
</dbReference>
<feature type="compositionally biased region" description="Low complexity" evidence="1">
    <location>
        <begin position="18"/>
        <end position="31"/>
    </location>
</feature>
<feature type="domain" description="CxC2-like cysteine cluster KDZ transposase-associated" evidence="2">
    <location>
        <begin position="208"/>
        <end position="317"/>
    </location>
</feature>
<reference evidence="3 4" key="1">
    <citation type="submission" date="2021-08" db="EMBL/GenBank/DDBJ databases">
        <title>Draft Genome Sequence of Phanerochaete sordida strain YK-624.</title>
        <authorList>
            <person name="Mori T."/>
            <person name="Dohra H."/>
            <person name="Suzuki T."/>
            <person name="Kawagishi H."/>
            <person name="Hirai H."/>
        </authorList>
    </citation>
    <scope>NUCLEOTIDE SEQUENCE [LARGE SCALE GENOMIC DNA]</scope>
    <source>
        <strain evidence="3 4">YK-624</strain>
    </source>
</reference>
<dbReference type="OrthoDB" id="3257768at2759"/>
<keyword evidence="4" id="KW-1185">Reference proteome</keyword>
<proteinExistence type="predicted"/>
<feature type="compositionally biased region" description="Acidic residues" evidence="1">
    <location>
        <begin position="1089"/>
        <end position="1106"/>
    </location>
</feature>
<organism evidence="3 4">
    <name type="scientific">Phanerochaete sordida</name>
    <dbReference type="NCBI Taxonomy" id="48140"/>
    <lineage>
        <taxon>Eukaryota</taxon>
        <taxon>Fungi</taxon>
        <taxon>Dikarya</taxon>
        <taxon>Basidiomycota</taxon>
        <taxon>Agaricomycotina</taxon>
        <taxon>Agaricomycetes</taxon>
        <taxon>Polyporales</taxon>
        <taxon>Phanerochaetaceae</taxon>
        <taxon>Phanerochaete</taxon>
    </lineage>
</organism>
<feature type="region of interest" description="Disordered" evidence="1">
    <location>
        <begin position="780"/>
        <end position="820"/>
    </location>
</feature>
<dbReference type="PANTHER" id="PTHR33104:SF2">
    <property type="entry name" value="CXC3 LIKE CYSTEINE CLUSTER DOMAIN-CONTAINING PROTEIN"/>
    <property type="match status" value="1"/>
</dbReference>
<dbReference type="Pfam" id="PF18803">
    <property type="entry name" value="CxC2"/>
    <property type="match status" value="1"/>
</dbReference>
<gene>
    <name evidence="3" type="ORF">PsYK624_132000</name>
</gene>
<dbReference type="InterPro" id="IPR041457">
    <property type="entry name" value="CxC2_KDZ-assoc"/>
</dbReference>
<feature type="region of interest" description="Disordered" evidence="1">
    <location>
        <begin position="1"/>
        <end position="37"/>
    </location>
</feature>
<protein>
    <submittedName>
        <fullName evidence="3">CxC2 domain-containing protein</fullName>
    </submittedName>
</protein>
<feature type="region of interest" description="Disordered" evidence="1">
    <location>
        <begin position="1057"/>
        <end position="1106"/>
    </location>
</feature>
<evidence type="ECO:0000313" key="3">
    <source>
        <dbReference type="EMBL" id="GJE96990.1"/>
    </source>
</evidence>
<feature type="region of interest" description="Disordered" evidence="1">
    <location>
        <begin position="70"/>
        <end position="113"/>
    </location>
</feature>
<feature type="compositionally biased region" description="Low complexity" evidence="1">
    <location>
        <begin position="782"/>
        <end position="794"/>
    </location>
</feature>
<dbReference type="InterPro" id="IPR040521">
    <property type="entry name" value="KDZ"/>
</dbReference>
<feature type="compositionally biased region" description="Acidic residues" evidence="1">
    <location>
        <begin position="73"/>
        <end position="85"/>
    </location>
</feature>
<evidence type="ECO:0000313" key="4">
    <source>
        <dbReference type="Proteomes" id="UP000703269"/>
    </source>
</evidence>
<dbReference type="PANTHER" id="PTHR33104">
    <property type="entry name" value="SI:DKEY-29D5.2"/>
    <property type="match status" value="1"/>
</dbReference>
<sequence>MAKGRRRRREDDETEVFSVSHTTSSQHSATADVYEASGDGRRVKRAAAHFPAPALPPKYPHLHFTPNDLPWNCDDEALSDPEPGNEIDAPPPVPDVEPQRRTREPATRNQTLGEKSFATLVHDQTLLDWAGERDFFLDELLRLDGWGTSSRKSCPTCPGDRRATPEFRCMDCTGHTVVCRACCIAAHANRPFHRVKQWNGRFFDTVTLKSVGLVIQLGHPVGEYCPAPCAAPRSFLVMHTNGFHPVEVQYCECNRQGVAGTKLQQLLRYELFPATLEEPTTCCTFRALETFHLLTLQSKLTAYDYYLTLTKLTDRAGLRQRYDRLKPFLRMVREWRHIQLLKRHGRGHEPGGVNATKPGELCTRCPACPLPGFNLPDNWEDVSDDLRFIYTTFVAIDANFRLKRRAIGNEARDPSMISGLGFFVEGSEYRKHVLKFADQKDISTCTGFAAMMNANKSFKGYATSGCVMAIDARHGFVLPNGVGDLQKGERQCNVDFVTMSALQHIARGLRLVLSYDIMCQWLRLLLQRIAELPPHLQIELPQGEVRYAIPKYHFNAHKEEGHNQYSLNFQPGMCRTDCEEVERGWSRFDPVAGSTQEMGPGSREETINDHMEYNNVEKYLTMGPSLDKRERTATAGFIKFDRLHETFTADLQPAHVAEWTEAVVAYENDMSLPDPYYWKPTGMSEAEIRIQLLRQEEDDATHGNTPLHEVTPAAMLSTLLDLEEQQRKFIAKYPPAANGTPASTAEVIAKRASLRHRIVSIRNVQSIYMPCVPMKLARHRQSLAASSSASMSSSTDTTPRPRRQPNSDAADLPEHQPLFLPSSLDAAERTGCIDGLVDMECHLRDGQLADSLDKLRVHLHIRSRLVSYRDRHVRHQGPSTRARTRIDQNEAKITALKHKYRAARAAKLALVGNGAWEQRYKPLQDSDVTAIRGDDAVAGVGMSEGKFVLSWIWMGADGGDANGIKGLHDALRVEFLKSRARKGRYHEEALCVQAEKGRVITAVEKTALKWDEREGRAVRLKSCPIVAEGAAAYAAERAAIERGLSYKFSTQWWRPTRMPDASMNRDEGAESISAGAGAPVDEDLHFADAAEDSDDDLDIADSDDEA</sequence>